<organism evidence="2 3">
    <name type="scientific">Emiliania huxleyi (strain CCMP1516)</name>
    <dbReference type="NCBI Taxonomy" id="280463"/>
    <lineage>
        <taxon>Eukaryota</taxon>
        <taxon>Haptista</taxon>
        <taxon>Haptophyta</taxon>
        <taxon>Prymnesiophyceae</taxon>
        <taxon>Isochrysidales</taxon>
        <taxon>Noelaerhabdaceae</taxon>
        <taxon>Emiliania</taxon>
    </lineage>
</organism>
<evidence type="ECO:0000256" key="1">
    <source>
        <dbReference type="SAM" id="MobiDB-lite"/>
    </source>
</evidence>
<feature type="compositionally biased region" description="Basic residues" evidence="1">
    <location>
        <begin position="228"/>
        <end position="237"/>
    </location>
</feature>
<dbReference type="GeneID" id="17256989"/>
<feature type="compositionally biased region" description="Basic residues" evidence="1">
    <location>
        <begin position="163"/>
        <end position="174"/>
    </location>
</feature>
<dbReference type="AlphaFoldDB" id="A0A0D3HZ35"/>
<evidence type="ECO:0000313" key="2">
    <source>
        <dbReference type="EnsemblProtists" id="EOD04270"/>
    </source>
</evidence>
<dbReference type="HOGENOM" id="CLU_1172542_0_0_1"/>
<dbReference type="PaxDb" id="2903-EOD04270"/>
<dbReference type="Proteomes" id="UP000013827">
    <property type="component" value="Unassembled WGS sequence"/>
</dbReference>
<reference evidence="3" key="1">
    <citation type="journal article" date="2013" name="Nature">
        <title>Pan genome of the phytoplankton Emiliania underpins its global distribution.</title>
        <authorList>
            <person name="Read B.A."/>
            <person name="Kegel J."/>
            <person name="Klute M.J."/>
            <person name="Kuo A."/>
            <person name="Lefebvre S.C."/>
            <person name="Maumus F."/>
            <person name="Mayer C."/>
            <person name="Miller J."/>
            <person name="Monier A."/>
            <person name="Salamov A."/>
            <person name="Young J."/>
            <person name="Aguilar M."/>
            <person name="Claverie J.M."/>
            <person name="Frickenhaus S."/>
            <person name="Gonzalez K."/>
            <person name="Herman E.K."/>
            <person name="Lin Y.C."/>
            <person name="Napier J."/>
            <person name="Ogata H."/>
            <person name="Sarno A.F."/>
            <person name="Shmutz J."/>
            <person name="Schroeder D."/>
            <person name="de Vargas C."/>
            <person name="Verret F."/>
            <person name="von Dassow P."/>
            <person name="Valentin K."/>
            <person name="Van de Peer Y."/>
            <person name="Wheeler G."/>
            <person name="Dacks J.B."/>
            <person name="Delwiche C.F."/>
            <person name="Dyhrman S.T."/>
            <person name="Glockner G."/>
            <person name="John U."/>
            <person name="Richards T."/>
            <person name="Worden A.Z."/>
            <person name="Zhang X."/>
            <person name="Grigoriev I.V."/>
            <person name="Allen A.E."/>
            <person name="Bidle K."/>
            <person name="Borodovsky M."/>
            <person name="Bowler C."/>
            <person name="Brownlee C."/>
            <person name="Cock J.M."/>
            <person name="Elias M."/>
            <person name="Gladyshev V.N."/>
            <person name="Groth M."/>
            <person name="Guda C."/>
            <person name="Hadaegh A."/>
            <person name="Iglesias-Rodriguez M.D."/>
            <person name="Jenkins J."/>
            <person name="Jones B.M."/>
            <person name="Lawson T."/>
            <person name="Leese F."/>
            <person name="Lindquist E."/>
            <person name="Lobanov A."/>
            <person name="Lomsadze A."/>
            <person name="Malik S.B."/>
            <person name="Marsh M.E."/>
            <person name="Mackinder L."/>
            <person name="Mock T."/>
            <person name="Mueller-Roeber B."/>
            <person name="Pagarete A."/>
            <person name="Parker M."/>
            <person name="Probert I."/>
            <person name="Quesneville H."/>
            <person name="Raines C."/>
            <person name="Rensing S.A."/>
            <person name="Riano-Pachon D.M."/>
            <person name="Richier S."/>
            <person name="Rokitta S."/>
            <person name="Shiraiwa Y."/>
            <person name="Soanes D.M."/>
            <person name="van der Giezen M."/>
            <person name="Wahlund T.M."/>
            <person name="Williams B."/>
            <person name="Wilson W."/>
            <person name="Wolfe G."/>
            <person name="Wurch L.L."/>
        </authorList>
    </citation>
    <scope>NUCLEOTIDE SEQUENCE</scope>
</reference>
<reference evidence="2" key="2">
    <citation type="submission" date="2024-10" db="UniProtKB">
        <authorList>
            <consortium name="EnsemblProtists"/>
        </authorList>
    </citation>
    <scope>IDENTIFICATION</scope>
</reference>
<evidence type="ECO:0000313" key="3">
    <source>
        <dbReference type="Proteomes" id="UP000013827"/>
    </source>
</evidence>
<feature type="region of interest" description="Disordered" evidence="1">
    <location>
        <begin position="209"/>
        <end position="237"/>
    </location>
</feature>
<dbReference type="RefSeq" id="XP_005763273.1">
    <property type="nucleotide sequence ID" value="XM_005763216.1"/>
</dbReference>
<keyword evidence="3" id="KW-1185">Reference proteome</keyword>
<sequence length="237" mass="24141">MGGTSNPSEEQLALVTARVIEIASAISETAASLDGSGYFEDSGFDDEERGAALSARLLEYCGSVEELDPNIDDHPQPRRMARYLLENVEFEVLQAPLPSALTAKPKEVAGEGAGLSKGVKFGATLAFVAMLFVLALYRDAAASVSASLSTSASSASGAMTRARPSHLHPAHHRGTPAAGGAAGGGVSSGLGHHGVGYATAMEIALTGTTGKTAKGGSRRNGTKTAKGGSRRNGTKLT</sequence>
<name>A0A0D3HZ35_EMIH1</name>
<proteinExistence type="predicted"/>
<dbReference type="RefSeq" id="XP_005756699.1">
    <property type="nucleotide sequence ID" value="XM_005756642.1"/>
</dbReference>
<dbReference type="EnsemblProtists" id="EOD10844">
    <property type="protein sequence ID" value="EOD10844"/>
    <property type="gene ID" value="EMIHUDRAFT_215081"/>
</dbReference>
<protein>
    <submittedName>
        <fullName evidence="2">Uncharacterized protein</fullName>
    </submittedName>
</protein>
<dbReference type="KEGG" id="ehx:EMIHUDRAFT_215081"/>
<dbReference type="GeneID" id="17250403"/>
<dbReference type="KEGG" id="ehx:EMIHUDRAFT_221424"/>
<accession>A0A0D3HZ35</accession>
<feature type="region of interest" description="Disordered" evidence="1">
    <location>
        <begin position="152"/>
        <end position="185"/>
    </location>
</feature>
<dbReference type="EnsemblProtists" id="EOD04270">
    <property type="protein sequence ID" value="EOD04270"/>
    <property type="gene ID" value="EMIHUDRAFT_221424"/>
</dbReference>